<feature type="transmembrane region" description="Helical" evidence="1">
    <location>
        <begin position="47"/>
        <end position="67"/>
    </location>
</feature>
<dbReference type="Pfam" id="PF18902">
    <property type="entry name" value="DUF5658"/>
    <property type="match status" value="1"/>
</dbReference>
<dbReference type="InterPro" id="IPR043717">
    <property type="entry name" value="DUF5658"/>
</dbReference>
<organism evidence="3 4">
    <name type="scientific">miscellaneous Crenarchaeota group-15 archaeon DG-45</name>
    <dbReference type="NCBI Taxonomy" id="1685127"/>
    <lineage>
        <taxon>Archaea</taxon>
        <taxon>Candidatus Bathyarchaeota</taxon>
        <taxon>MCG-15</taxon>
    </lineage>
</organism>
<accession>A0A0M0BMP7</accession>
<evidence type="ECO:0000313" key="4">
    <source>
        <dbReference type="Proteomes" id="UP000037210"/>
    </source>
</evidence>
<gene>
    <name evidence="3" type="ORF">AC482_05445</name>
</gene>
<name>A0A0M0BMP7_9ARCH</name>
<proteinExistence type="predicted"/>
<evidence type="ECO:0000313" key="3">
    <source>
        <dbReference type="EMBL" id="KON29823.1"/>
    </source>
</evidence>
<evidence type="ECO:0000259" key="2">
    <source>
        <dbReference type="Pfam" id="PF18902"/>
    </source>
</evidence>
<evidence type="ECO:0000256" key="1">
    <source>
        <dbReference type="SAM" id="Phobius"/>
    </source>
</evidence>
<keyword evidence="1" id="KW-0812">Transmembrane</keyword>
<comment type="caution">
    <text evidence="3">The sequence shown here is derived from an EMBL/GenBank/DDBJ whole genome shotgun (WGS) entry which is preliminary data.</text>
</comment>
<feature type="transmembrane region" description="Helical" evidence="1">
    <location>
        <begin position="79"/>
        <end position="98"/>
    </location>
</feature>
<keyword evidence="1" id="KW-1133">Transmembrane helix</keyword>
<dbReference type="Proteomes" id="UP000037210">
    <property type="component" value="Unassembled WGS sequence"/>
</dbReference>
<sequence length="100" mass="11012">MGIREAVAYIVLIIGAGFDQLSTRIGLACPHIHEVNPFARWLQANGLWLISDASVLVLLISSVSIILKERRSNDLQVVLLVPMIVGLFRLIIGARNLLLI</sequence>
<dbReference type="AlphaFoldDB" id="A0A0M0BMP7"/>
<feature type="domain" description="DUF5658" evidence="2">
    <location>
        <begin position="11"/>
        <end position="98"/>
    </location>
</feature>
<dbReference type="EMBL" id="LFWZ01000050">
    <property type="protein sequence ID" value="KON29823.1"/>
    <property type="molecule type" value="Genomic_DNA"/>
</dbReference>
<reference evidence="3 4" key="1">
    <citation type="submission" date="2015-06" db="EMBL/GenBank/DDBJ databases">
        <title>New insights into the roles of widespread benthic archaea in carbon and nitrogen cycling.</title>
        <authorList>
            <person name="Lazar C.S."/>
            <person name="Baker B.J."/>
            <person name="Seitz K.W."/>
            <person name="Hyde A.S."/>
            <person name="Dick G.J."/>
            <person name="Hinrichs K.-U."/>
            <person name="Teske A.P."/>
        </authorList>
    </citation>
    <scope>NUCLEOTIDE SEQUENCE [LARGE SCALE GENOMIC DNA]</scope>
    <source>
        <strain evidence="3">DG-45</strain>
    </source>
</reference>
<protein>
    <recommendedName>
        <fullName evidence="2">DUF5658 domain-containing protein</fullName>
    </recommendedName>
</protein>
<keyword evidence="1" id="KW-0472">Membrane</keyword>